<name>A0A9D1W902_9SPHI</name>
<dbReference type="InterPro" id="IPR029052">
    <property type="entry name" value="Metallo-depent_PP-like"/>
</dbReference>
<gene>
    <name evidence="3" type="ORF">H9853_06825</name>
</gene>
<keyword evidence="1" id="KW-0732">Signal</keyword>
<dbReference type="Proteomes" id="UP000824156">
    <property type="component" value="Unassembled WGS sequence"/>
</dbReference>
<dbReference type="PANTHER" id="PTHR22953">
    <property type="entry name" value="ACID PHOSPHATASE RELATED"/>
    <property type="match status" value="1"/>
</dbReference>
<dbReference type="GO" id="GO:0003993">
    <property type="term" value="F:acid phosphatase activity"/>
    <property type="evidence" value="ECO:0007669"/>
    <property type="project" value="InterPro"/>
</dbReference>
<evidence type="ECO:0000259" key="2">
    <source>
        <dbReference type="Pfam" id="PF00149"/>
    </source>
</evidence>
<organism evidence="3 4">
    <name type="scientific">Candidatus Sphingobacterium stercoripullorum</name>
    <dbReference type="NCBI Taxonomy" id="2838759"/>
    <lineage>
        <taxon>Bacteria</taxon>
        <taxon>Pseudomonadati</taxon>
        <taxon>Bacteroidota</taxon>
        <taxon>Sphingobacteriia</taxon>
        <taxon>Sphingobacteriales</taxon>
        <taxon>Sphingobacteriaceae</taxon>
        <taxon>Sphingobacterium</taxon>
    </lineage>
</organism>
<reference evidence="3" key="2">
    <citation type="submission" date="2021-04" db="EMBL/GenBank/DDBJ databases">
        <authorList>
            <person name="Gilroy R."/>
        </authorList>
    </citation>
    <scope>NUCLEOTIDE SEQUENCE</scope>
    <source>
        <strain evidence="3">1719</strain>
    </source>
</reference>
<protein>
    <submittedName>
        <fullName evidence="3">Metallophosphoesterase</fullName>
    </submittedName>
</protein>
<reference evidence="3" key="1">
    <citation type="journal article" date="2021" name="PeerJ">
        <title>Extensive microbial diversity within the chicken gut microbiome revealed by metagenomics and culture.</title>
        <authorList>
            <person name="Gilroy R."/>
            <person name="Ravi A."/>
            <person name="Getino M."/>
            <person name="Pursley I."/>
            <person name="Horton D.L."/>
            <person name="Alikhan N.F."/>
            <person name="Baker D."/>
            <person name="Gharbi K."/>
            <person name="Hall N."/>
            <person name="Watson M."/>
            <person name="Adriaenssens E.M."/>
            <person name="Foster-Nyarko E."/>
            <person name="Jarju S."/>
            <person name="Secka A."/>
            <person name="Antonio M."/>
            <person name="Oren A."/>
            <person name="Chaudhuri R.R."/>
            <person name="La Ragione R."/>
            <person name="Hildebrand F."/>
            <person name="Pallen M.J."/>
        </authorList>
    </citation>
    <scope>NUCLEOTIDE SEQUENCE</scope>
    <source>
        <strain evidence="3">1719</strain>
    </source>
</reference>
<comment type="caution">
    <text evidence="3">The sequence shown here is derived from an EMBL/GenBank/DDBJ whole genome shotgun (WGS) entry which is preliminary data.</text>
</comment>
<dbReference type="InterPro" id="IPR039331">
    <property type="entry name" value="PAPs-like"/>
</dbReference>
<evidence type="ECO:0000313" key="4">
    <source>
        <dbReference type="Proteomes" id="UP000824156"/>
    </source>
</evidence>
<evidence type="ECO:0000313" key="3">
    <source>
        <dbReference type="EMBL" id="HIX54721.1"/>
    </source>
</evidence>
<accession>A0A9D1W902</accession>
<dbReference type="EMBL" id="DXEZ01000190">
    <property type="protein sequence ID" value="HIX54721.1"/>
    <property type="molecule type" value="Genomic_DNA"/>
</dbReference>
<proteinExistence type="predicted"/>
<dbReference type="InterPro" id="IPR006311">
    <property type="entry name" value="TAT_signal"/>
</dbReference>
<dbReference type="Gene3D" id="3.60.21.10">
    <property type="match status" value="1"/>
</dbReference>
<dbReference type="Pfam" id="PF00149">
    <property type="entry name" value="Metallophos"/>
    <property type="match status" value="1"/>
</dbReference>
<sequence>MALDRRIFLKSLGALGLATALDSAQARAFNNKNSKLEFLTQPYLQYVDDSEVSISVFTSVKSFCYLEVVDESGNLIETVYQLDDGMRNANATFFKFRVKHNNANFSYKVVSKEVLLFDPYKVEYGDVIETKIYKTNLPFLSEDTAHVLILNDVHEDVSTYKELYDHSELKRKDLVLLNGDSFHYVTKEKDLIEKLFIPVTDVFASVTPFIMIRGNHETRGSFARDFKKYFDYPENKFYQSFTLGSTFWIILDGGEDKEDSHPVYAGAVDYDSYRLEQREWLQKELNSKACKSAKRVIVVNHIPFFHSDEWHGTLHNRSCFHDLLQKHKVTALISGHTHRYGYYPADRDHNYSIFIGGGPKKGRRTYVEVVSSKKACQIVLKKDDGEIIGQLA</sequence>
<dbReference type="PANTHER" id="PTHR22953:SF153">
    <property type="entry name" value="PURPLE ACID PHOSPHATASE"/>
    <property type="match status" value="1"/>
</dbReference>
<dbReference type="SUPFAM" id="SSF56300">
    <property type="entry name" value="Metallo-dependent phosphatases"/>
    <property type="match status" value="1"/>
</dbReference>
<feature type="domain" description="Calcineurin-like phosphoesterase" evidence="2">
    <location>
        <begin position="146"/>
        <end position="340"/>
    </location>
</feature>
<dbReference type="AlphaFoldDB" id="A0A9D1W902"/>
<dbReference type="PROSITE" id="PS51318">
    <property type="entry name" value="TAT"/>
    <property type="match status" value="1"/>
</dbReference>
<evidence type="ECO:0000256" key="1">
    <source>
        <dbReference type="ARBA" id="ARBA00022729"/>
    </source>
</evidence>
<dbReference type="InterPro" id="IPR004843">
    <property type="entry name" value="Calcineurin-like_PHP"/>
</dbReference>